<evidence type="ECO:0000313" key="3">
    <source>
        <dbReference type="Proteomes" id="UP000527355"/>
    </source>
</evidence>
<feature type="region of interest" description="Disordered" evidence="1">
    <location>
        <begin position="60"/>
        <end position="80"/>
    </location>
</feature>
<comment type="caution">
    <text evidence="2">The sequence shown here is derived from an EMBL/GenBank/DDBJ whole genome shotgun (WGS) entry which is preliminary data.</text>
</comment>
<proteinExistence type="predicted"/>
<dbReference type="EMBL" id="JABWUV010000008">
    <property type="protein sequence ID" value="KAF6336889.1"/>
    <property type="molecule type" value="Genomic_DNA"/>
</dbReference>
<keyword evidence="3" id="KW-1185">Reference proteome</keyword>
<sequence length="122" mass="12969">MTEGGGRQGGLVQHWSEAVLFLSTPHPFLLPAPFLLSTCQTSHCKASCAVCLWLERESDGLQGTGPAGDRREPGSGPWGRLQWGKGCVSQAKGWEWQGRTGFVGSRATGHPALVPLCVRAGV</sequence>
<evidence type="ECO:0000313" key="2">
    <source>
        <dbReference type="EMBL" id="KAF6336889.1"/>
    </source>
</evidence>
<evidence type="ECO:0000256" key="1">
    <source>
        <dbReference type="SAM" id="MobiDB-lite"/>
    </source>
</evidence>
<dbReference type="Proteomes" id="UP000527355">
    <property type="component" value="Unassembled WGS sequence"/>
</dbReference>
<organism evidence="2 3">
    <name type="scientific">Myotis myotis</name>
    <name type="common">Greater mouse-eared bat</name>
    <name type="synonym">Vespertilio myotis</name>
    <dbReference type="NCBI Taxonomy" id="51298"/>
    <lineage>
        <taxon>Eukaryota</taxon>
        <taxon>Metazoa</taxon>
        <taxon>Chordata</taxon>
        <taxon>Craniata</taxon>
        <taxon>Vertebrata</taxon>
        <taxon>Euteleostomi</taxon>
        <taxon>Mammalia</taxon>
        <taxon>Eutheria</taxon>
        <taxon>Laurasiatheria</taxon>
        <taxon>Chiroptera</taxon>
        <taxon>Yangochiroptera</taxon>
        <taxon>Vespertilionidae</taxon>
        <taxon>Myotis</taxon>
    </lineage>
</organism>
<dbReference type="AlphaFoldDB" id="A0A7J7WHN1"/>
<reference evidence="2 3" key="1">
    <citation type="journal article" date="2020" name="Nature">
        <title>Six reference-quality genomes reveal evolution of bat adaptations.</title>
        <authorList>
            <person name="Jebb D."/>
            <person name="Huang Z."/>
            <person name="Pippel M."/>
            <person name="Hughes G.M."/>
            <person name="Lavrichenko K."/>
            <person name="Devanna P."/>
            <person name="Winkler S."/>
            <person name="Jermiin L.S."/>
            <person name="Skirmuntt E.C."/>
            <person name="Katzourakis A."/>
            <person name="Burkitt-Gray L."/>
            <person name="Ray D.A."/>
            <person name="Sullivan K.A.M."/>
            <person name="Roscito J.G."/>
            <person name="Kirilenko B.M."/>
            <person name="Davalos L.M."/>
            <person name="Corthals A.P."/>
            <person name="Power M.L."/>
            <person name="Jones G."/>
            <person name="Ransome R.D."/>
            <person name="Dechmann D.K.N."/>
            <person name="Locatelli A.G."/>
            <person name="Puechmaille S.J."/>
            <person name="Fedrigo O."/>
            <person name="Jarvis E.D."/>
            <person name="Hiller M."/>
            <person name="Vernes S.C."/>
            <person name="Myers E.W."/>
            <person name="Teeling E.C."/>
        </authorList>
    </citation>
    <scope>NUCLEOTIDE SEQUENCE [LARGE SCALE GENOMIC DNA]</scope>
    <source>
        <strain evidence="2">MMyoMyo1</strain>
        <tissue evidence="2">Flight muscle</tissue>
    </source>
</reference>
<name>A0A7J7WHN1_MYOMY</name>
<gene>
    <name evidence="2" type="ORF">mMyoMyo1_012094</name>
</gene>
<protein>
    <submittedName>
        <fullName evidence="2">Uncharacterized protein</fullName>
    </submittedName>
</protein>
<accession>A0A7J7WHN1</accession>